<dbReference type="AlphaFoldDB" id="A0A0R3QQF3"/>
<name>A0A0R3QQF3_9BILA</name>
<protein>
    <submittedName>
        <fullName evidence="1 3">Uncharacterized protein</fullName>
    </submittedName>
</protein>
<organism evidence="3">
    <name type="scientific">Brugia timori</name>
    <dbReference type="NCBI Taxonomy" id="42155"/>
    <lineage>
        <taxon>Eukaryota</taxon>
        <taxon>Metazoa</taxon>
        <taxon>Ecdysozoa</taxon>
        <taxon>Nematoda</taxon>
        <taxon>Chromadorea</taxon>
        <taxon>Rhabditida</taxon>
        <taxon>Spirurina</taxon>
        <taxon>Spiruromorpha</taxon>
        <taxon>Filarioidea</taxon>
        <taxon>Onchocercidae</taxon>
        <taxon>Brugia</taxon>
    </lineage>
</organism>
<dbReference type="WBParaSite" id="BTMF_0000993801-mRNA-1">
    <property type="protein sequence ID" value="BTMF_0000993801-mRNA-1"/>
    <property type="gene ID" value="BTMF_0000993801"/>
</dbReference>
<reference evidence="3" key="1">
    <citation type="submission" date="2017-02" db="UniProtKB">
        <authorList>
            <consortium name="WormBaseParasite"/>
        </authorList>
    </citation>
    <scope>IDENTIFICATION</scope>
</reference>
<dbReference type="Proteomes" id="UP000280834">
    <property type="component" value="Unassembled WGS sequence"/>
</dbReference>
<reference evidence="1 2" key="2">
    <citation type="submission" date="2018-11" db="EMBL/GenBank/DDBJ databases">
        <authorList>
            <consortium name="Pathogen Informatics"/>
        </authorList>
    </citation>
    <scope>NUCLEOTIDE SEQUENCE [LARGE SCALE GENOMIC DNA]</scope>
</reference>
<evidence type="ECO:0000313" key="2">
    <source>
        <dbReference type="Proteomes" id="UP000280834"/>
    </source>
</evidence>
<proteinExistence type="predicted"/>
<dbReference type="EMBL" id="UZAG01016188">
    <property type="protein sequence ID" value="VDO26550.1"/>
    <property type="molecule type" value="Genomic_DNA"/>
</dbReference>
<evidence type="ECO:0000313" key="3">
    <source>
        <dbReference type="WBParaSite" id="BTMF_0000993801-mRNA-1"/>
    </source>
</evidence>
<gene>
    <name evidence="1" type="ORF">BTMF_LOCUS7989</name>
</gene>
<sequence length="33" mass="3826">MHALNSIDFFLLLTKKTELTLPVSSAFSFHFLR</sequence>
<accession>A0A0R3QQF3</accession>
<keyword evidence="2" id="KW-1185">Reference proteome</keyword>
<evidence type="ECO:0000313" key="1">
    <source>
        <dbReference type="EMBL" id="VDO26550.1"/>
    </source>
</evidence>